<protein>
    <recommendedName>
        <fullName evidence="7">Lysozyme</fullName>
        <ecNumber evidence="7">3.2.1.17</ecNumber>
    </recommendedName>
</protein>
<dbReference type="Pfam" id="PF00959">
    <property type="entry name" value="Phage_lysozyme"/>
    <property type="match status" value="1"/>
</dbReference>
<dbReference type="CDD" id="cd00737">
    <property type="entry name" value="lyz_endolysin_autolysin"/>
    <property type="match status" value="1"/>
</dbReference>
<comment type="caution">
    <text evidence="8">The sequence shown here is derived from an EMBL/GenBank/DDBJ whole genome shotgun (WGS) entry which is preliminary data.</text>
</comment>
<evidence type="ECO:0000256" key="1">
    <source>
        <dbReference type="ARBA" id="ARBA00000632"/>
    </source>
</evidence>
<sequence>MNDDLRIGPDGTAVCHYFEQLRLEAYPDPGSPRAKAMRAGKPPSECRKLSGAPWTIGWGDTGPDVVEGLTITEQEADQRFARRMALEFEPAVRAAVKVPVNQRQFDALVSIFYNAGVDALSKSTLVRVLNTGDFAGAAAQFPRWNMSGGVRMKGLDRRREAERLVFLGGDARSAIAAALAKFP</sequence>
<keyword evidence="5" id="KW-1035">Host cytoplasm</keyword>
<keyword evidence="4 7" id="KW-0378">Hydrolase</keyword>
<evidence type="ECO:0000256" key="5">
    <source>
        <dbReference type="ARBA" id="ARBA00023200"/>
    </source>
</evidence>
<keyword evidence="2 7" id="KW-0929">Antimicrobial</keyword>
<comment type="similarity">
    <text evidence="7">Belongs to the glycosyl hydrolase 24 family.</text>
</comment>
<dbReference type="InterPro" id="IPR023347">
    <property type="entry name" value="Lysozyme_dom_sf"/>
</dbReference>
<evidence type="ECO:0000313" key="9">
    <source>
        <dbReference type="Proteomes" id="UP000281118"/>
    </source>
</evidence>
<keyword evidence="3 7" id="KW-0081">Bacteriolytic enzyme</keyword>
<evidence type="ECO:0000256" key="6">
    <source>
        <dbReference type="ARBA" id="ARBA00023295"/>
    </source>
</evidence>
<dbReference type="InterPro" id="IPR033907">
    <property type="entry name" value="Endolysin_autolysin"/>
</dbReference>
<dbReference type="Proteomes" id="UP000281118">
    <property type="component" value="Unassembled WGS sequence"/>
</dbReference>
<name>A0A3S0ZPD7_9BURK</name>
<dbReference type="EC" id="3.2.1.17" evidence="7"/>
<dbReference type="RefSeq" id="WP_126022815.1">
    <property type="nucleotide sequence ID" value="NZ_RXFT01000006.1"/>
</dbReference>
<dbReference type="PANTHER" id="PTHR38107">
    <property type="match status" value="1"/>
</dbReference>
<dbReference type="Gene3D" id="1.10.530.40">
    <property type="match status" value="1"/>
</dbReference>
<evidence type="ECO:0000256" key="7">
    <source>
        <dbReference type="RuleBase" id="RU003788"/>
    </source>
</evidence>
<organism evidence="8 9">
    <name type="scientific">Variovorax guangxiensis</name>
    <dbReference type="NCBI Taxonomy" id="1775474"/>
    <lineage>
        <taxon>Bacteria</taxon>
        <taxon>Pseudomonadati</taxon>
        <taxon>Pseudomonadota</taxon>
        <taxon>Betaproteobacteria</taxon>
        <taxon>Burkholderiales</taxon>
        <taxon>Comamonadaceae</taxon>
        <taxon>Variovorax</taxon>
    </lineage>
</organism>
<dbReference type="OrthoDB" id="5327667at2"/>
<dbReference type="GO" id="GO:0042742">
    <property type="term" value="P:defense response to bacterium"/>
    <property type="evidence" value="ECO:0007669"/>
    <property type="project" value="UniProtKB-KW"/>
</dbReference>
<dbReference type="InterPro" id="IPR034690">
    <property type="entry name" value="Endolysin_T4_type"/>
</dbReference>
<dbReference type="InterPro" id="IPR023346">
    <property type="entry name" value="Lysozyme-like_dom_sf"/>
</dbReference>
<dbReference type="HAMAP" id="MF_04110">
    <property type="entry name" value="ENDOLYSIN_T4"/>
    <property type="match status" value="1"/>
</dbReference>
<gene>
    <name evidence="8" type="ORF">EJP67_16585</name>
</gene>
<dbReference type="GO" id="GO:0003796">
    <property type="term" value="F:lysozyme activity"/>
    <property type="evidence" value="ECO:0007669"/>
    <property type="project" value="UniProtKB-EC"/>
</dbReference>
<dbReference type="InterPro" id="IPR002196">
    <property type="entry name" value="Glyco_hydro_24"/>
</dbReference>
<dbReference type="EMBL" id="RXFT01000006">
    <property type="protein sequence ID" value="RUR68680.1"/>
    <property type="molecule type" value="Genomic_DNA"/>
</dbReference>
<evidence type="ECO:0000256" key="2">
    <source>
        <dbReference type="ARBA" id="ARBA00022529"/>
    </source>
</evidence>
<evidence type="ECO:0000256" key="3">
    <source>
        <dbReference type="ARBA" id="ARBA00022638"/>
    </source>
</evidence>
<dbReference type="SUPFAM" id="SSF53955">
    <property type="entry name" value="Lysozyme-like"/>
    <property type="match status" value="1"/>
</dbReference>
<accession>A0A3S0ZPD7</accession>
<dbReference type="GO" id="GO:0031640">
    <property type="term" value="P:killing of cells of another organism"/>
    <property type="evidence" value="ECO:0007669"/>
    <property type="project" value="UniProtKB-KW"/>
</dbReference>
<evidence type="ECO:0000256" key="4">
    <source>
        <dbReference type="ARBA" id="ARBA00022801"/>
    </source>
</evidence>
<dbReference type="GO" id="GO:0009253">
    <property type="term" value="P:peptidoglycan catabolic process"/>
    <property type="evidence" value="ECO:0007669"/>
    <property type="project" value="InterPro"/>
</dbReference>
<dbReference type="AlphaFoldDB" id="A0A3S0ZPD7"/>
<proteinExistence type="inferred from homology"/>
<dbReference type="InterPro" id="IPR051018">
    <property type="entry name" value="Bacteriophage_GH24"/>
</dbReference>
<reference evidence="8 9" key="1">
    <citation type="submission" date="2018-12" db="EMBL/GenBank/DDBJ databases">
        <title>The genome sequences of Variovorax guangxiensis DSM 27352.</title>
        <authorList>
            <person name="Gao J."/>
            <person name="Sun J."/>
        </authorList>
    </citation>
    <scope>NUCLEOTIDE SEQUENCE [LARGE SCALE GENOMIC DNA]</scope>
    <source>
        <strain evidence="8 9">DSM 27352</strain>
    </source>
</reference>
<keyword evidence="6 7" id="KW-0326">Glycosidase</keyword>
<dbReference type="GO" id="GO:0016998">
    <property type="term" value="P:cell wall macromolecule catabolic process"/>
    <property type="evidence" value="ECO:0007669"/>
    <property type="project" value="InterPro"/>
</dbReference>
<comment type="catalytic activity">
    <reaction evidence="1 7">
        <text>Hydrolysis of (1-&gt;4)-beta-linkages between N-acetylmuramic acid and N-acetyl-D-glucosamine residues in a peptidoglycan and between N-acetyl-D-glucosamine residues in chitodextrins.</text>
        <dbReference type="EC" id="3.2.1.17"/>
    </reaction>
</comment>
<dbReference type="PANTHER" id="PTHR38107:SF3">
    <property type="entry name" value="LYSOZYME RRRD-RELATED"/>
    <property type="match status" value="1"/>
</dbReference>
<evidence type="ECO:0000313" key="8">
    <source>
        <dbReference type="EMBL" id="RUR68680.1"/>
    </source>
</evidence>